<evidence type="ECO:0000313" key="2">
    <source>
        <dbReference type="Proteomes" id="UP001152531"/>
    </source>
</evidence>
<name>A0ACA9Y0I9_9ASCO</name>
<sequence length="237" mass="26312">MLQLTVLISGSGSNLQSLINCQKDGQLKGKITQVISSSSKAYGLTRAQEADIPTKSHELKTYYKGIPKENKEERLQAREVFNKELANLIIFGNVKGEPQSDYTKPDLIVCAGWMLILSPTVLKPLEEHGITIINLHPALPGAFDGTHAIERAWKAGQDGEITQAGIMIHKVITEVDRGQPILVKYLDIIKGETVEDYEERVHKLEHIAIVEATNITLTKLQNDDINIVKGLEKIEII</sequence>
<gene>
    <name evidence="1" type="ORF">CLIB1444_01S07118</name>
</gene>
<evidence type="ECO:0000313" key="1">
    <source>
        <dbReference type="EMBL" id="CAH6718454.1"/>
    </source>
</evidence>
<organism evidence="1 2">
    <name type="scientific">[Candida] jaroonii</name>
    <dbReference type="NCBI Taxonomy" id="467808"/>
    <lineage>
        <taxon>Eukaryota</taxon>
        <taxon>Fungi</taxon>
        <taxon>Dikarya</taxon>
        <taxon>Ascomycota</taxon>
        <taxon>Saccharomycotina</taxon>
        <taxon>Pichiomycetes</taxon>
        <taxon>Debaryomycetaceae</taxon>
        <taxon>Yamadazyma</taxon>
    </lineage>
</organism>
<dbReference type="EMBL" id="CALSDN010000001">
    <property type="protein sequence ID" value="CAH6718454.1"/>
    <property type="molecule type" value="Genomic_DNA"/>
</dbReference>
<dbReference type="Proteomes" id="UP001152531">
    <property type="component" value="Unassembled WGS sequence"/>
</dbReference>
<accession>A0ACA9Y0I9</accession>
<reference evidence="1" key="1">
    <citation type="submission" date="2022-06" db="EMBL/GenBank/DDBJ databases">
        <authorList>
            <person name="Legras J.-L."/>
            <person name="Devillers H."/>
            <person name="Grondin C."/>
        </authorList>
    </citation>
    <scope>NUCLEOTIDE SEQUENCE</scope>
    <source>
        <strain evidence="1">CLIB 1444</strain>
    </source>
</reference>
<protein>
    <submittedName>
        <fullName evidence="1">Phosphoribosylglycinamide formyltransferase</fullName>
    </submittedName>
</protein>
<proteinExistence type="predicted"/>
<comment type="caution">
    <text evidence="1">The sequence shown here is derived from an EMBL/GenBank/DDBJ whole genome shotgun (WGS) entry which is preliminary data.</text>
</comment>
<keyword evidence="2" id="KW-1185">Reference proteome</keyword>